<accession>A0A2V1JS99</accession>
<sequence length="70" mass="8391">MSNRQKKTETFIIKVMDQQNATWQGSVTWVDEQREQYFRSTLELLKLIDGALEKRNDDEENSDEDKRRTP</sequence>
<organism evidence="1 2">
    <name type="scientific">Eubacterium ramulus</name>
    <dbReference type="NCBI Taxonomy" id="39490"/>
    <lineage>
        <taxon>Bacteria</taxon>
        <taxon>Bacillati</taxon>
        <taxon>Bacillota</taxon>
        <taxon>Clostridia</taxon>
        <taxon>Eubacteriales</taxon>
        <taxon>Eubacteriaceae</taxon>
        <taxon>Eubacterium</taxon>
    </lineage>
</organism>
<dbReference type="OrthoDB" id="2086691at2"/>
<evidence type="ECO:0000313" key="2">
    <source>
        <dbReference type="Proteomes" id="UP000245288"/>
    </source>
</evidence>
<dbReference type="EMBL" id="JRFU01000112">
    <property type="protein sequence ID" value="PWE86385.1"/>
    <property type="molecule type" value="Genomic_DNA"/>
</dbReference>
<keyword evidence="2" id="KW-1185">Reference proteome</keyword>
<name>A0A2V1JS99_EUBRA</name>
<dbReference type="Proteomes" id="UP000245288">
    <property type="component" value="Unassembled WGS sequence"/>
</dbReference>
<comment type="caution">
    <text evidence="1">The sequence shown here is derived from an EMBL/GenBank/DDBJ whole genome shotgun (WGS) entry which is preliminary data.</text>
</comment>
<protein>
    <submittedName>
        <fullName evidence="1">Uncharacterized protein</fullName>
    </submittedName>
</protein>
<dbReference type="AlphaFoldDB" id="A0A2V1JS99"/>
<evidence type="ECO:0000313" key="1">
    <source>
        <dbReference type="EMBL" id="PWE86385.1"/>
    </source>
</evidence>
<proteinExistence type="predicted"/>
<gene>
    <name evidence="1" type="ORF">LG34_10345</name>
</gene>
<reference evidence="1 2" key="1">
    <citation type="submission" date="2014-09" db="EMBL/GenBank/DDBJ databases">
        <title>Butyrate-producing bacteria isolated from human gut.</title>
        <authorList>
            <person name="Zhang Q."/>
            <person name="Zhao L."/>
        </authorList>
    </citation>
    <scope>NUCLEOTIDE SEQUENCE [LARGE SCALE GENOMIC DNA]</scope>
    <source>
        <strain evidence="1 2">21</strain>
    </source>
</reference>
<dbReference type="RefSeq" id="WP_109215940.1">
    <property type="nucleotide sequence ID" value="NZ_CABMEW010000028.1"/>
</dbReference>